<keyword evidence="5" id="KW-1185">Reference proteome</keyword>
<feature type="coiled-coil region" evidence="1">
    <location>
        <begin position="50"/>
        <end position="236"/>
    </location>
</feature>
<feature type="coiled-coil region" evidence="1">
    <location>
        <begin position="661"/>
        <end position="782"/>
    </location>
</feature>
<dbReference type="InterPro" id="IPR057659">
    <property type="entry name" value="CEP152_CC"/>
</dbReference>
<dbReference type="Pfam" id="PF25770">
    <property type="entry name" value="CC_CEP63-bind_CEP152"/>
    <property type="match status" value="1"/>
</dbReference>
<feature type="coiled-coil region" evidence="1">
    <location>
        <begin position="902"/>
        <end position="929"/>
    </location>
</feature>
<accession>A0A8B9NP66</accession>
<feature type="coiled-coil region" evidence="1">
    <location>
        <begin position="289"/>
        <end position="400"/>
    </location>
</feature>
<feature type="domain" description="CEP152 CEP63 binding coiled coil" evidence="3">
    <location>
        <begin position="983"/>
        <end position="1033"/>
    </location>
</feature>
<dbReference type="PANTHER" id="PTHR10337">
    <property type="entry name" value="SHC TRANSFORMING PROTEIN"/>
    <property type="match status" value="1"/>
</dbReference>
<keyword evidence="1" id="KW-0175">Coiled coil</keyword>
<reference evidence="4" key="1">
    <citation type="submission" date="2025-08" db="UniProtKB">
        <authorList>
            <consortium name="Ensembl"/>
        </authorList>
    </citation>
    <scope>IDENTIFICATION</scope>
</reference>
<evidence type="ECO:0000313" key="4">
    <source>
        <dbReference type="Ensembl" id="ENSANIP00000026589.1"/>
    </source>
</evidence>
<dbReference type="InterPro" id="IPR051235">
    <property type="entry name" value="CEP152/SHC-Transforming"/>
</dbReference>
<dbReference type="GO" id="GO:0007099">
    <property type="term" value="P:centriole replication"/>
    <property type="evidence" value="ECO:0007669"/>
    <property type="project" value="TreeGrafter"/>
</dbReference>
<dbReference type="GO" id="GO:0005813">
    <property type="term" value="C:centrosome"/>
    <property type="evidence" value="ECO:0007669"/>
    <property type="project" value="TreeGrafter"/>
</dbReference>
<feature type="region of interest" description="Disordered" evidence="2">
    <location>
        <begin position="1271"/>
        <end position="1302"/>
    </location>
</feature>
<reference evidence="4" key="2">
    <citation type="submission" date="2025-09" db="UniProtKB">
        <authorList>
            <consortium name="Ensembl"/>
        </authorList>
    </citation>
    <scope>IDENTIFICATION</scope>
</reference>
<dbReference type="Proteomes" id="UP000694541">
    <property type="component" value="Unplaced"/>
</dbReference>
<feature type="coiled-coil region" evidence="1">
    <location>
        <begin position="559"/>
        <end position="627"/>
    </location>
</feature>
<protein>
    <submittedName>
        <fullName evidence="4">Centrosomal protein 152</fullName>
    </submittedName>
</protein>
<feature type="coiled-coil region" evidence="1">
    <location>
        <begin position="439"/>
        <end position="505"/>
    </location>
</feature>
<sequence>MYQALKLYRKVRTPIEVYIYGKIGVCDEKDGLAVSLHESQKLYQNGKEREVHLEGQIKALETQIQTLTTNEEQILKQSKVAEVAMESMQKQLLELQRSDALQRAREQHEAIISALKQKYEKQVLSLEQKLDTTKSALREQKELCKNLGDYVKQLEKMLEETKCEKTEIINRLTRSLEESQKQCANLLQTGSMQETNQLRFQLQQAQSAHMITNNMNKALQEELMELKEEIALYESAAKLGVFLNDAGGELHTNLGDSYVDLGIKKIAGKKPSAIQKRDMDEELSKDEIIVELKAELERLLNSNKMKRNQITQLQNDLKDCQKTLEEYKQLLKAEKASKESEVCSFTLFKNPLVSDNLKEEVLRLRKANETLQQENRTSTIEELKESEEKLKSLNQDLCCQMRKMVQDFDQDKQEAIDRCERTYQQHHEDTKAHFEKDLMERYAAEKQQLIQTYEETISQFKANIDELNREVTAVKECYIGVCAEKDTLEATLRQKFEQEQQLKEEKVLMEIEWQSRLEETRRTVVECNDCSSQTDQVTVVDEASTKELEGIVGVQRLQIQKALKENMASEEALKEFEIELENKYRKNLASQVDAALTQAHARWLQELTDLKEYKVNLKIEQEKWEKEHKETAAKQLALVLSAAEEKWKKEYENTEKSGPRMKELEEKVISLKKELELKKEEIPAAIKAELAKARAQWNKEKQEEILQIQEQNERDYRSFLDDHRNRIKEVLAAAKEDLAKQKNDLSIQKQAEIKMLLDQKQREWEAQETKRLKDEINRYEEKTLLEVEYLLGEIHEELVKCTHSKHSWKDKCFDARVQLNHQCKDKLKACLQKAYRTTVHTILEKKEREWKEVIFLQIITAKQKSDLRSQTQTSITVAGQKCTKRNLGSQENFYCEHCCQELEKREAVCQDLKRELEIARKHLQLAVKECELMVVGWFFCLFWVFFVRCKLLFLCSVTYVHFRSLSKGGVSKPCTSCDSVKGLEEMRAQYIKAVSKIKCDMLCYIRESKERAAEMIKVEVLRERQETARKMRKYYLTCLQQLLTDNGKHEGAEKKIMNAASKLAMMAKGLETPLQHIPQSKSTCSALLLNSDLPQGVKYSKRDCMLQTRSNCMESKSCSESITKKANDKVAQKHLLHDLRQQFDAMQTETQHMLHETVTSNIQNGNNSENLNGASRDALPEFYPNENGRRKKYSPIINVDKGLVCATSTIAHQNAPPSAFQVTIENMHAPSFTNGHAISGPAHHLLKSKNDRTVLKEDRCVQSRGKWKAKSKRTQEFDFQESPEKEEGSSSEWSSVNGSLRLDRSDTPLMNLEQKASTNVQVQTAYCEEFPHIRSFSPADENVVTTWRDTSNGSGKILSTKSSTEVCSRGHLITNPEHTSFLNSDKSNSAVTQLNVLPDSNVGKCCNKCLEKTSVGSPVSSAR</sequence>
<evidence type="ECO:0000259" key="3">
    <source>
        <dbReference type="Pfam" id="PF25770"/>
    </source>
</evidence>
<name>A0A8B9NP66_9AVES</name>
<evidence type="ECO:0000313" key="5">
    <source>
        <dbReference type="Proteomes" id="UP000694541"/>
    </source>
</evidence>
<evidence type="ECO:0000256" key="2">
    <source>
        <dbReference type="SAM" id="MobiDB-lite"/>
    </source>
</evidence>
<proteinExistence type="predicted"/>
<evidence type="ECO:0000256" key="1">
    <source>
        <dbReference type="SAM" id="Coils"/>
    </source>
</evidence>
<organism evidence="4 5">
    <name type="scientific">Accipiter nisus</name>
    <name type="common">Eurasian sparrowhawk</name>
    <dbReference type="NCBI Taxonomy" id="211598"/>
    <lineage>
        <taxon>Eukaryota</taxon>
        <taxon>Metazoa</taxon>
        <taxon>Chordata</taxon>
        <taxon>Craniata</taxon>
        <taxon>Vertebrata</taxon>
        <taxon>Euteleostomi</taxon>
        <taxon>Archelosauria</taxon>
        <taxon>Archosauria</taxon>
        <taxon>Dinosauria</taxon>
        <taxon>Saurischia</taxon>
        <taxon>Theropoda</taxon>
        <taxon>Coelurosauria</taxon>
        <taxon>Aves</taxon>
        <taxon>Neognathae</taxon>
        <taxon>Neoaves</taxon>
        <taxon>Telluraves</taxon>
        <taxon>Accipitrimorphae</taxon>
        <taxon>Accipitriformes</taxon>
        <taxon>Accipitridae</taxon>
        <taxon>Accipitrinae</taxon>
        <taxon>Accipiter</taxon>
    </lineage>
</organism>
<dbReference type="PANTHER" id="PTHR10337:SF6">
    <property type="entry name" value="CENTROSOMAL PROTEIN OF 152 KDA"/>
    <property type="match status" value="1"/>
</dbReference>
<dbReference type="Ensembl" id="ENSANIT00000027464.1">
    <property type="protein sequence ID" value="ENSANIP00000026589.1"/>
    <property type="gene ID" value="ENSANIG00000017815.1"/>
</dbReference>